<evidence type="ECO:0000313" key="1">
    <source>
        <dbReference type="EMBL" id="NBH60329.1"/>
    </source>
</evidence>
<accession>A0A845QFG8</accession>
<organism evidence="1 2">
    <name type="scientific">Anaerotruncus colihominis</name>
    <dbReference type="NCBI Taxonomy" id="169435"/>
    <lineage>
        <taxon>Bacteria</taxon>
        <taxon>Bacillati</taxon>
        <taxon>Bacillota</taxon>
        <taxon>Clostridia</taxon>
        <taxon>Eubacteriales</taxon>
        <taxon>Oscillospiraceae</taxon>
        <taxon>Anaerotruncus</taxon>
    </lineage>
</organism>
<proteinExistence type="predicted"/>
<dbReference type="Proteomes" id="UP000446866">
    <property type="component" value="Unassembled WGS sequence"/>
</dbReference>
<reference evidence="1 2" key="1">
    <citation type="submission" date="2018-08" db="EMBL/GenBank/DDBJ databases">
        <title>Murine metabolic-syndrome-specific gut microbial biobank.</title>
        <authorList>
            <person name="Liu C."/>
        </authorList>
    </citation>
    <scope>NUCLEOTIDE SEQUENCE [LARGE SCALE GENOMIC DNA]</scope>
    <source>
        <strain evidence="1 2">28</strain>
    </source>
</reference>
<dbReference type="AlphaFoldDB" id="A0A845QFG8"/>
<evidence type="ECO:0000313" key="2">
    <source>
        <dbReference type="Proteomes" id="UP000446866"/>
    </source>
</evidence>
<gene>
    <name evidence="1" type="ORF">D0435_01395</name>
</gene>
<name>A0A845QFG8_9FIRM</name>
<dbReference type="GO" id="GO:0015074">
    <property type="term" value="P:DNA integration"/>
    <property type="evidence" value="ECO:0007669"/>
    <property type="project" value="InterPro"/>
</dbReference>
<comment type="caution">
    <text evidence="1">The sequence shown here is derived from an EMBL/GenBank/DDBJ whole genome shotgun (WGS) entry which is preliminary data.</text>
</comment>
<evidence type="ECO:0008006" key="3">
    <source>
        <dbReference type="Google" id="ProtNLM"/>
    </source>
</evidence>
<sequence>MVGMIENYINYYNNKYLQRNLGVLSPMEKHQLYLQTA</sequence>
<keyword evidence="2" id="KW-1185">Reference proteome</keyword>
<dbReference type="EMBL" id="QXWK01000001">
    <property type="protein sequence ID" value="NBH60329.1"/>
    <property type="molecule type" value="Genomic_DNA"/>
</dbReference>
<protein>
    <recommendedName>
        <fullName evidence="3">Integrase catalytic domain-containing protein</fullName>
    </recommendedName>
</protein>